<feature type="compositionally biased region" description="Polar residues" evidence="1">
    <location>
        <begin position="159"/>
        <end position="170"/>
    </location>
</feature>
<feature type="compositionally biased region" description="Basic and acidic residues" evidence="1">
    <location>
        <begin position="108"/>
        <end position="124"/>
    </location>
</feature>
<protein>
    <submittedName>
        <fullName evidence="2">Uncharacterized protein</fullName>
    </submittedName>
</protein>
<sequence length="587" mass="62672">MDVSGTDPRTRTGLFLWPWASYPAVAANAAVGAHAQPIMMGANAGAMNAMPGSNMLNVSYTGSGSATIPGMIEDPFESFCQRFSYTGAHAAHMSHILPHQHVGLSETRHLSQDHETSDNNDGNRHPNHSPSINHTRAHVTSHRLLSVQPRGNINHLHQDTNSTNGLNDQLNDPSNNTNSNPTAGSNSHAAAIAAFASAAANSAIMGANDPTLGNSNGLSLSHGIQVPRHVQSSLRNSNTNEMVLDNLCNGFAKPSHFSTQLQSSVTNALNRQQSAITSVNCNKLQTDTITPYNLHCHHLKNLGNPAAVALAAAAVVGGSGGGGGGVVGGCVGTIDHSQFQTTLNNEIRDNSTPTSNKHLDEQSSTSNSNNNNSSNNTRRSNSNNDSYSISHGQQQFMFSPKSPLSDSLENPNKSESNTGIDHTTHKSTRGNTNLLNKNNSRLLSGPQQDRINNLIFRNSTLRATECSPESTNTIAPDRHSSDMVMDDVLTSQREDNNTTNNNVTSSNNNSNNGNVRVESRFLGINQEENLSINGICNGEGSLSSILSVPNGHTPYHPPAKGYKCKICQHVSFLLNVFPKLGCNHVDD</sequence>
<dbReference type="EMBL" id="UZAL01000723">
    <property type="protein sequence ID" value="VDO72775.1"/>
    <property type="molecule type" value="Genomic_DNA"/>
</dbReference>
<feature type="region of interest" description="Disordered" evidence="1">
    <location>
        <begin position="108"/>
        <end position="134"/>
    </location>
</feature>
<feature type="region of interest" description="Disordered" evidence="1">
    <location>
        <begin position="345"/>
        <end position="446"/>
    </location>
</feature>
<feature type="region of interest" description="Disordered" evidence="1">
    <location>
        <begin position="493"/>
        <end position="514"/>
    </location>
</feature>
<proteinExistence type="predicted"/>
<feature type="compositionally biased region" description="Polar residues" evidence="1">
    <location>
        <begin position="345"/>
        <end position="356"/>
    </location>
</feature>
<accession>A0A183NF70</accession>
<dbReference type="Proteomes" id="UP000269396">
    <property type="component" value="Unassembled WGS sequence"/>
</dbReference>
<gene>
    <name evidence="2" type="ORF">SMTD_LOCUS756</name>
</gene>
<dbReference type="STRING" id="31246.A0A183NF70"/>
<feature type="compositionally biased region" description="Polar residues" evidence="1">
    <location>
        <begin position="385"/>
        <end position="421"/>
    </location>
</feature>
<organism evidence="2 3">
    <name type="scientific">Schistosoma mattheei</name>
    <dbReference type="NCBI Taxonomy" id="31246"/>
    <lineage>
        <taxon>Eukaryota</taxon>
        <taxon>Metazoa</taxon>
        <taxon>Spiralia</taxon>
        <taxon>Lophotrochozoa</taxon>
        <taxon>Platyhelminthes</taxon>
        <taxon>Trematoda</taxon>
        <taxon>Digenea</taxon>
        <taxon>Strigeidida</taxon>
        <taxon>Schistosomatoidea</taxon>
        <taxon>Schistosomatidae</taxon>
        <taxon>Schistosoma</taxon>
    </lineage>
</organism>
<keyword evidence="3" id="KW-1185">Reference proteome</keyword>
<evidence type="ECO:0000313" key="2">
    <source>
        <dbReference type="EMBL" id="VDO72775.1"/>
    </source>
</evidence>
<feature type="region of interest" description="Disordered" evidence="1">
    <location>
        <begin position="153"/>
        <end position="185"/>
    </location>
</feature>
<feature type="compositionally biased region" description="Low complexity" evidence="1">
    <location>
        <begin position="363"/>
        <end position="384"/>
    </location>
</feature>
<dbReference type="AlphaFoldDB" id="A0A183NF70"/>
<feature type="compositionally biased region" description="Low complexity" evidence="1">
    <location>
        <begin position="497"/>
        <end position="514"/>
    </location>
</feature>
<reference evidence="2 3" key="1">
    <citation type="submission" date="2018-11" db="EMBL/GenBank/DDBJ databases">
        <authorList>
            <consortium name="Pathogen Informatics"/>
        </authorList>
    </citation>
    <scope>NUCLEOTIDE SEQUENCE [LARGE SCALE GENOMIC DNA]</scope>
    <source>
        <strain>Denwood</strain>
        <strain evidence="3">Zambia</strain>
    </source>
</reference>
<evidence type="ECO:0000256" key="1">
    <source>
        <dbReference type="SAM" id="MobiDB-lite"/>
    </source>
</evidence>
<evidence type="ECO:0000313" key="3">
    <source>
        <dbReference type="Proteomes" id="UP000269396"/>
    </source>
</evidence>
<feature type="compositionally biased region" description="Low complexity" evidence="1">
    <location>
        <begin position="171"/>
        <end position="185"/>
    </location>
</feature>
<name>A0A183NF70_9TREM</name>
<feature type="compositionally biased region" description="Low complexity" evidence="1">
    <location>
        <begin position="429"/>
        <end position="445"/>
    </location>
</feature>